<keyword evidence="2" id="KW-1185">Reference proteome</keyword>
<dbReference type="WBParaSite" id="SMUV_0000578501-mRNA-1">
    <property type="protein sequence ID" value="SMUV_0000578501-mRNA-1"/>
    <property type="gene ID" value="SMUV_0000578501"/>
</dbReference>
<sequence>MTECSLCGWMMDDVCAFSVCVCVYVHVQFLESAFEAITLLLLLTLIYIAKRNFEFLVLFNGATEVASGAMRSRPSQIPTTS</sequence>
<evidence type="ECO:0000256" key="1">
    <source>
        <dbReference type="SAM" id="Phobius"/>
    </source>
</evidence>
<evidence type="ECO:0000313" key="3">
    <source>
        <dbReference type="WBParaSite" id="SMUV_0000578501-mRNA-1"/>
    </source>
</evidence>
<proteinExistence type="predicted"/>
<name>A0A0N5AMH7_9BILA</name>
<keyword evidence="1" id="KW-1133">Transmembrane helix</keyword>
<protein>
    <submittedName>
        <fullName evidence="3">Secreted protein</fullName>
    </submittedName>
</protein>
<reference evidence="3" key="1">
    <citation type="submission" date="2017-02" db="UniProtKB">
        <authorList>
            <consortium name="WormBaseParasite"/>
        </authorList>
    </citation>
    <scope>IDENTIFICATION</scope>
</reference>
<keyword evidence="1" id="KW-0812">Transmembrane</keyword>
<keyword evidence="1" id="KW-0472">Membrane</keyword>
<feature type="transmembrane region" description="Helical" evidence="1">
    <location>
        <begin position="33"/>
        <end position="49"/>
    </location>
</feature>
<accession>A0A0N5AMH7</accession>
<organism evidence="2 3">
    <name type="scientific">Syphacia muris</name>
    <dbReference type="NCBI Taxonomy" id="451379"/>
    <lineage>
        <taxon>Eukaryota</taxon>
        <taxon>Metazoa</taxon>
        <taxon>Ecdysozoa</taxon>
        <taxon>Nematoda</taxon>
        <taxon>Chromadorea</taxon>
        <taxon>Rhabditida</taxon>
        <taxon>Spirurina</taxon>
        <taxon>Oxyuridomorpha</taxon>
        <taxon>Oxyuroidea</taxon>
        <taxon>Oxyuridae</taxon>
        <taxon>Syphacia</taxon>
    </lineage>
</organism>
<evidence type="ECO:0000313" key="2">
    <source>
        <dbReference type="Proteomes" id="UP000046393"/>
    </source>
</evidence>
<dbReference type="Proteomes" id="UP000046393">
    <property type="component" value="Unplaced"/>
</dbReference>
<dbReference type="AlphaFoldDB" id="A0A0N5AMH7"/>